<organism evidence="1 2">
    <name type="scientific">Taklimakanibacter albus</name>
    <dbReference type="NCBI Taxonomy" id="2800327"/>
    <lineage>
        <taxon>Bacteria</taxon>
        <taxon>Pseudomonadati</taxon>
        <taxon>Pseudomonadota</taxon>
        <taxon>Alphaproteobacteria</taxon>
        <taxon>Hyphomicrobiales</taxon>
        <taxon>Aestuariivirgaceae</taxon>
        <taxon>Taklimakanibacter</taxon>
    </lineage>
</organism>
<evidence type="ECO:0000313" key="2">
    <source>
        <dbReference type="Proteomes" id="UP000616151"/>
    </source>
</evidence>
<evidence type="ECO:0000313" key="1">
    <source>
        <dbReference type="EMBL" id="MBK1866585.1"/>
    </source>
</evidence>
<dbReference type="Proteomes" id="UP000616151">
    <property type="component" value="Unassembled WGS sequence"/>
</dbReference>
<protein>
    <submittedName>
        <fullName evidence="1">Lipoprotein-releasing ABC transporter permease subunit</fullName>
    </submittedName>
</protein>
<keyword evidence="1" id="KW-0449">Lipoprotein</keyword>
<keyword evidence="2" id="KW-1185">Reference proteome</keyword>
<gene>
    <name evidence="1" type="ORF">JHL16_09495</name>
</gene>
<comment type="caution">
    <text evidence="1">The sequence shown here is derived from an EMBL/GenBank/DDBJ whole genome shotgun (WGS) entry which is preliminary data.</text>
</comment>
<sequence length="436" mass="47246">MSSALPDTKPFALFERMLALRYLMARRREGFVSVISLISFLGIMLGVATLIVVMAVLNGFRAELLDKILGYSGHASFYSSDGAPIPDYDNITSRIANVPGVKLAMPFVEGQVMASSRRNNTGALVRGVHEADLKRLPSINNQDLSTALKEPGTPDPVMSLDGFDKSGGVAIGEGMAYKHGLGLGSTLTIISPNGPETIMGSAPRIRDFTVVAIFKIGMSLYDDSVIYMPLAEAQEYFVVDNAASAIEVTVDNPEEIEEMKPALLDAAGPGLDIQTWQQRNTAYFSTLAVERNVMFLVLTMIILVAALNIISGLYMLVKDKTHDIAILRTMGASAASVQRVFFMTGAAIGVTGTLAGFLVGLLICLNVESIRQFISWLSGTDVFNSELYYLSQLPADMDLKQTIGIVLMSLTLSFAATLYPSWRAARLDPVEALRYE</sequence>
<reference evidence="1" key="1">
    <citation type="submission" date="2021-01" db="EMBL/GenBank/DDBJ databases">
        <authorList>
            <person name="Sun Q."/>
        </authorList>
    </citation>
    <scope>NUCLEOTIDE SEQUENCE</scope>
    <source>
        <strain evidence="1">YIM B02566</strain>
    </source>
</reference>
<proteinExistence type="predicted"/>
<accession>A0ACC5R1Q1</accession>
<dbReference type="EMBL" id="JAENHL010000006">
    <property type="protein sequence ID" value="MBK1866585.1"/>
    <property type="molecule type" value="Genomic_DNA"/>
</dbReference>
<name>A0ACC5R1Q1_9HYPH</name>